<comment type="similarity">
    <text evidence="12">Belongs to the TDRD1 family.</text>
</comment>
<dbReference type="CDD" id="cd20410">
    <property type="entry name" value="Tudor_TDRD1_rpt3"/>
    <property type="match status" value="1"/>
</dbReference>
<evidence type="ECO:0000256" key="5">
    <source>
        <dbReference type="ARBA" id="ARBA00022737"/>
    </source>
</evidence>
<feature type="region of interest" description="Disordered" evidence="15">
    <location>
        <begin position="1"/>
        <end position="33"/>
    </location>
</feature>
<sequence>MNRSFTQPLVRPNLPLRRPATGPSSLSPRGPAPAIQELAQEHLLASDVLDDSKSDAVRKENGISAKTNNCADFLSPPQTAGSMLGPLVKLCNYCSHQGNFRCTRCKKTCYCSVACQSEDWKAHRHVCKPSTPEATSEKIKESTAMPSGNGLGGLQAKEICVDLKPKAMYRCDLRKNNVSKGAEIQGTVIDLRNPAMFSIHLQSIEMMESLKKITAELQKAYSTSFAPEYKPEIGELCAVKFSLDRNWYRAEVQSVDVAHKTASVFYIDFGNEENVTLDNIRPLSDNIDAAPPFALQCCVAGVKPVTGSWTGECTIAVRQIITGKSLSFTVLDIMNDGALLAVDVPLSTLGKYLSTFLIDQGYAIKVDVAVKPQTEHNINSLLKASFENFKRLSGGKNENSEARPPEPLTQGMGDAFTAVVTHIQSPSEILCQKLENASIIQQLQVNLREHCSDTPTNEIFRPAPGTVCCSLFSEDNQWYRAKVLAYSSEDRVCVGYIDFGNSEEVDLTRLRPINKDLLALATQAIPCSLAGIKSPTDDWSEEAILMVKRLVCNRFIRVEIVGKKDGRALVSMIDETSDPQTNVAELLVNMGYAAIESLETEKNEPAQASFPEMPSLSLPVEKMEWTCAELPFDGQKVELVISTLKSLDEFYCFNYSSDSHILTELSYELKRHCELGRAPFTPTVGEPCCALFTGDAQWYRAMVLELCGEGKARVYFVDYGNSCEVEAEHLKAITQSLLKLPFQAIRCWLAGVEPVEGQWSKEAMHKFQVLCASQPLSGRVLSITEKGYGVELESAGQNIAAVLISEHLARPCGLVKQPPLQPTKPSNQIEDLPTLKPIDQNPPVEEPLKLNNNGAANAPEVSTALSDSFPLNWKTLELPCSEQDMFQPRVAAVISPSLFYIMNPGQVNVEGLKTIMTDVAKYCSKQPIPNQCHPLPGAACCAQFSGDKNWYRAVVLEVTTKHAHVIYADYGNMETVPVSSILPITKELLQHPFQIVRCGLAGKEHFPTVWPTEVLELFGIQLSGGVLGNLQGFDGTSNLLTLTQQSGQADRDINSIILGALQKGQSKANSKLPSIVNEEKKDLDKRQTQTVSSNKAADQTQSADMEKHDLKDQAPPLSASHRLEEPENIPKTMAIVECTEPQDITSSKGSSAPQSCCCLELKQKIDHIEKLILLLFKQVGGTKS</sequence>
<dbReference type="GO" id="GO:0008270">
    <property type="term" value="F:zinc ion binding"/>
    <property type="evidence" value="ECO:0007669"/>
    <property type="project" value="UniProtKB-KW"/>
</dbReference>
<evidence type="ECO:0000256" key="13">
    <source>
        <dbReference type="ARBA" id="ARBA00067143"/>
    </source>
</evidence>
<evidence type="ECO:0000256" key="3">
    <source>
        <dbReference type="ARBA" id="ARBA00022490"/>
    </source>
</evidence>
<reference evidence="18 19" key="1">
    <citation type="submission" date="2024-02" db="EMBL/GenBank/DDBJ databases">
        <title>Chromosome-level genome assembly of the Eurasian Minnow (Phoxinus phoxinus).</title>
        <authorList>
            <person name="Oriowo T.O."/>
            <person name="Martin S."/>
            <person name="Stange M."/>
            <person name="Chrysostomakis Y."/>
            <person name="Brown T."/>
            <person name="Winkler S."/>
            <person name="Kukowka S."/>
            <person name="Myers E.W."/>
            <person name="Bohne A."/>
        </authorList>
    </citation>
    <scope>NUCLEOTIDE SEQUENCE [LARGE SCALE GENOMIC DNA]</scope>
    <source>
        <strain evidence="18">ZFMK-TIS-60720</strain>
        <tissue evidence="18">Whole Organism</tissue>
    </source>
</reference>
<dbReference type="FunFam" id="2.30.30.140:FF:000018">
    <property type="entry name" value="Serine/threonine-protein kinase 31"/>
    <property type="match status" value="3"/>
</dbReference>
<dbReference type="Gene3D" id="2.40.50.90">
    <property type="match status" value="3"/>
</dbReference>
<evidence type="ECO:0000256" key="1">
    <source>
        <dbReference type="ARBA" id="ARBA00004496"/>
    </source>
</evidence>
<evidence type="ECO:0000256" key="6">
    <source>
        <dbReference type="ARBA" id="ARBA00022771"/>
    </source>
</evidence>
<evidence type="ECO:0000256" key="10">
    <source>
        <dbReference type="ARBA" id="ARBA00023254"/>
    </source>
</evidence>
<evidence type="ECO:0000256" key="15">
    <source>
        <dbReference type="SAM" id="MobiDB-lite"/>
    </source>
</evidence>
<feature type="compositionally biased region" description="Low complexity" evidence="15">
    <location>
        <begin position="8"/>
        <end position="19"/>
    </location>
</feature>
<dbReference type="InterPro" id="IPR002999">
    <property type="entry name" value="Tudor"/>
</dbReference>
<dbReference type="CDD" id="cd20411">
    <property type="entry name" value="Tudor_TDRD1_rpt4"/>
    <property type="match status" value="1"/>
</dbReference>
<comment type="subcellular location">
    <subcellularLocation>
        <location evidence="1">Cytoplasm</location>
    </subcellularLocation>
</comment>
<keyword evidence="4" id="KW-0479">Metal-binding</keyword>
<evidence type="ECO:0000313" key="19">
    <source>
        <dbReference type="Proteomes" id="UP001364617"/>
    </source>
</evidence>
<dbReference type="Proteomes" id="UP001364617">
    <property type="component" value="Unassembled WGS sequence"/>
</dbReference>
<feature type="domain" description="Tudor" evidence="16">
    <location>
        <begin position="681"/>
        <end position="740"/>
    </location>
</feature>
<dbReference type="Pfam" id="PF00567">
    <property type="entry name" value="TUDOR"/>
    <property type="match status" value="4"/>
</dbReference>
<dbReference type="InterPro" id="IPR050621">
    <property type="entry name" value="Tudor_domain_containing"/>
</dbReference>
<evidence type="ECO:0000256" key="12">
    <source>
        <dbReference type="ARBA" id="ARBA00060949"/>
    </source>
</evidence>
<dbReference type="GO" id="GO:0005737">
    <property type="term" value="C:cytoplasm"/>
    <property type="evidence" value="ECO:0007669"/>
    <property type="project" value="UniProtKB-SubCell"/>
</dbReference>
<dbReference type="CDD" id="cd20408">
    <property type="entry name" value="Tudor_TDRD1_rpt1"/>
    <property type="match status" value="1"/>
</dbReference>
<feature type="region of interest" description="Disordered" evidence="15">
    <location>
        <begin position="1069"/>
        <end position="1128"/>
    </location>
</feature>
<evidence type="ECO:0000313" key="18">
    <source>
        <dbReference type="EMBL" id="KAK7134859.1"/>
    </source>
</evidence>
<accession>A0AAN9GWI4</accession>
<evidence type="ECO:0000256" key="9">
    <source>
        <dbReference type="ARBA" id="ARBA00023158"/>
    </source>
</evidence>
<dbReference type="InterPro" id="IPR002893">
    <property type="entry name" value="Znf_MYND"/>
</dbReference>
<evidence type="ECO:0000259" key="16">
    <source>
        <dbReference type="PROSITE" id="PS50304"/>
    </source>
</evidence>
<dbReference type="Gene3D" id="6.10.140.2220">
    <property type="match status" value="1"/>
</dbReference>
<keyword evidence="8" id="KW-0862">Zinc</keyword>
<keyword evidence="3" id="KW-0963">Cytoplasm</keyword>
<dbReference type="PROSITE" id="PS01360">
    <property type="entry name" value="ZF_MYND_1"/>
    <property type="match status" value="1"/>
</dbReference>
<gene>
    <name evidence="18" type="ORF">R3I93_018083</name>
</gene>
<dbReference type="PROSITE" id="PS50865">
    <property type="entry name" value="ZF_MYND_2"/>
    <property type="match status" value="1"/>
</dbReference>
<dbReference type="SMART" id="SM00333">
    <property type="entry name" value="TUDOR"/>
    <property type="match status" value="4"/>
</dbReference>
<feature type="compositionally biased region" description="Basic and acidic residues" evidence="15">
    <location>
        <begin position="1077"/>
        <end position="1087"/>
    </location>
</feature>
<keyword evidence="6 14" id="KW-0863">Zinc-finger</keyword>
<dbReference type="GO" id="GO:0030719">
    <property type="term" value="P:P granule organization"/>
    <property type="evidence" value="ECO:0007669"/>
    <property type="project" value="UniProtKB-ARBA"/>
</dbReference>
<keyword evidence="19" id="KW-1185">Reference proteome</keyword>
<feature type="domain" description="Tudor" evidence="16">
    <location>
        <begin position="933"/>
        <end position="991"/>
    </location>
</feature>
<dbReference type="Gene3D" id="2.30.30.140">
    <property type="match status" value="4"/>
</dbReference>
<comment type="function">
    <text evidence="11">Plays a central role during spermatogenesis by participating in the repression transposable elements and preventing their mobilization, which is essential for the germline integrity. Acts via the piRNA metabolic process, which mediates the repression of transposable elements during meiosis by forming complexes composed of piRNAs and Piwi proteins and governs the methylation and subsequent repression of transposons. Required for the localization of Piwi proteins to the meiotic nuage. Involved in the piRNA metabolic process by ensuring the entry of correct transcripts into the normal piRNA pool and limiting the entry of cellular transcripts into the piRNA pathway. May act by allowing the recruitment of piRNA biogenesis or loading factors that ensure the correct entry of transcripts and piRNAs into Piwi proteins.</text>
</comment>
<dbReference type="GO" id="GO:0051321">
    <property type="term" value="P:meiotic cell cycle"/>
    <property type="evidence" value="ECO:0007669"/>
    <property type="project" value="UniProtKB-KW"/>
</dbReference>
<organism evidence="18 19">
    <name type="scientific">Phoxinus phoxinus</name>
    <name type="common">Eurasian minnow</name>
    <dbReference type="NCBI Taxonomy" id="58324"/>
    <lineage>
        <taxon>Eukaryota</taxon>
        <taxon>Metazoa</taxon>
        <taxon>Chordata</taxon>
        <taxon>Craniata</taxon>
        <taxon>Vertebrata</taxon>
        <taxon>Euteleostomi</taxon>
        <taxon>Actinopterygii</taxon>
        <taxon>Neopterygii</taxon>
        <taxon>Teleostei</taxon>
        <taxon>Ostariophysi</taxon>
        <taxon>Cypriniformes</taxon>
        <taxon>Leuciscidae</taxon>
        <taxon>Phoxininae</taxon>
        <taxon>Phoxinus</taxon>
    </lineage>
</organism>
<dbReference type="Pfam" id="PF01753">
    <property type="entry name" value="zf-MYND"/>
    <property type="match status" value="1"/>
</dbReference>
<dbReference type="AlphaFoldDB" id="A0AAN9GWI4"/>
<dbReference type="InterPro" id="IPR047378">
    <property type="entry name" value="Tudor_TDRD1_rpt3"/>
</dbReference>
<name>A0AAN9GWI4_9TELE</name>
<dbReference type="FunFam" id="6.10.140.2220:FF:000011">
    <property type="entry name" value="Tudor domain containing 1"/>
    <property type="match status" value="1"/>
</dbReference>
<dbReference type="GO" id="GO:0031047">
    <property type="term" value="P:regulatory ncRNA-mediated gene silencing"/>
    <property type="evidence" value="ECO:0007669"/>
    <property type="project" value="UniProtKB-KW"/>
</dbReference>
<dbReference type="CDD" id="cd20409">
    <property type="entry name" value="Tudor_TDRD1_rpt2"/>
    <property type="match status" value="1"/>
</dbReference>
<dbReference type="InterPro" id="IPR047376">
    <property type="entry name" value="Tudor_TDRD1_rpt1"/>
</dbReference>
<feature type="domain" description="MYND-type" evidence="17">
    <location>
        <begin position="91"/>
        <end position="127"/>
    </location>
</feature>
<dbReference type="PANTHER" id="PTHR22948:SF4">
    <property type="entry name" value="TUDOR DOMAIN-CONTAINING PROTEIN 1"/>
    <property type="match status" value="1"/>
</dbReference>
<keyword evidence="2" id="KW-0217">Developmental protein</keyword>
<dbReference type="FunFam" id="2.30.30.140:FF:000048">
    <property type="entry name" value="Tudor domain containing 1"/>
    <property type="match status" value="1"/>
</dbReference>
<feature type="domain" description="Tudor" evidence="16">
    <location>
        <begin position="230"/>
        <end position="290"/>
    </location>
</feature>
<dbReference type="InterPro" id="IPR035437">
    <property type="entry name" value="SNase_OB-fold_sf"/>
</dbReference>
<keyword evidence="10" id="KW-0469">Meiosis</keyword>
<keyword evidence="5" id="KW-0677">Repeat</keyword>
<keyword evidence="9" id="KW-0943">RNA-mediated gene silencing</keyword>
<feature type="compositionally biased region" description="Polar residues" evidence="15">
    <location>
        <begin position="1088"/>
        <end position="1103"/>
    </location>
</feature>
<dbReference type="PROSITE" id="PS50304">
    <property type="entry name" value="TUDOR"/>
    <property type="match status" value="4"/>
</dbReference>
<evidence type="ECO:0000256" key="2">
    <source>
        <dbReference type="ARBA" id="ARBA00022473"/>
    </source>
</evidence>
<dbReference type="InterPro" id="IPR047377">
    <property type="entry name" value="Tudor_TDRD1_rpt2"/>
</dbReference>
<keyword evidence="7" id="KW-0221">Differentiation</keyword>
<dbReference type="EMBL" id="JAYKXH010000019">
    <property type="protein sequence ID" value="KAK7134859.1"/>
    <property type="molecule type" value="Genomic_DNA"/>
</dbReference>
<protein>
    <recommendedName>
        <fullName evidence="13">Tudor domain-containing protein 1</fullName>
    </recommendedName>
</protein>
<evidence type="ECO:0000256" key="14">
    <source>
        <dbReference type="PROSITE-ProRule" id="PRU00134"/>
    </source>
</evidence>
<comment type="caution">
    <text evidence="18">The sequence shown here is derived from an EMBL/GenBank/DDBJ whole genome shotgun (WGS) entry which is preliminary data.</text>
</comment>
<evidence type="ECO:0000259" key="17">
    <source>
        <dbReference type="PROSITE" id="PS50865"/>
    </source>
</evidence>
<evidence type="ECO:0000256" key="8">
    <source>
        <dbReference type="ARBA" id="ARBA00022833"/>
    </source>
</evidence>
<dbReference type="PANTHER" id="PTHR22948">
    <property type="entry name" value="TUDOR DOMAIN CONTAINING PROTEIN"/>
    <property type="match status" value="1"/>
</dbReference>
<proteinExistence type="inferred from homology"/>
<evidence type="ECO:0000256" key="4">
    <source>
        <dbReference type="ARBA" id="ARBA00022723"/>
    </source>
</evidence>
<feature type="domain" description="Tudor" evidence="16">
    <location>
        <begin position="461"/>
        <end position="520"/>
    </location>
</feature>
<dbReference type="SUPFAM" id="SSF144232">
    <property type="entry name" value="HIT/MYND zinc finger-like"/>
    <property type="match status" value="1"/>
</dbReference>
<evidence type="ECO:0000256" key="11">
    <source>
        <dbReference type="ARBA" id="ARBA00060128"/>
    </source>
</evidence>
<dbReference type="SUPFAM" id="SSF63748">
    <property type="entry name" value="Tudor/PWWP/MBT"/>
    <property type="match status" value="4"/>
</dbReference>
<evidence type="ECO:0000256" key="7">
    <source>
        <dbReference type="ARBA" id="ARBA00022782"/>
    </source>
</evidence>